<name>A0A934R7G6_9BACT</name>
<accession>A0A934R7G6</accession>
<gene>
    <name evidence="2" type="ORF">JIN84_13450</name>
</gene>
<comment type="caution">
    <text evidence="2">The sequence shown here is derived from an EMBL/GenBank/DDBJ whole genome shotgun (WGS) entry which is preliminary data.</text>
</comment>
<evidence type="ECO:0000313" key="2">
    <source>
        <dbReference type="EMBL" id="MBK1816625.1"/>
    </source>
</evidence>
<feature type="chain" id="PRO_5037142304" evidence="1">
    <location>
        <begin position="23"/>
        <end position="151"/>
    </location>
</feature>
<organism evidence="2 3">
    <name type="scientific">Luteolibacter yonseiensis</name>
    <dbReference type="NCBI Taxonomy" id="1144680"/>
    <lineage>
        <taxon>Bacteria</taxon>
        <taxon>Pseudomonadati</taxon>
        <taxon>Verrucomicrobiota</taxon>
        <taxon>Verrucomicrobiia</taxon>
        <taxon>Verrucomicrobiales</taxon>
        <taxon>Verrucomicrobiaceae</taxon>
        <taxon>Luteolibacter</taxon>
    </lineage>
</organism>
<evidence type="ECO:0000256" key="1">
    <source>
        <dbReference type="SAM" id="SignalP"/>
    </source>
</evidence>
<evidence type="ECO:0000313" key="3">
    <source>
        <dbReference type="Proteomes" id="UP000600139"/>
    </source>
</evidence>
<dbReference type="EMBL" id="JAENIK010000011">
    <property type="protein sequence ID" value="MBK1816625.1"/>
    <property type="molecule type" value="Genomic_DNA"/>
</dbReference>
<keyword evidence="1" id="KW-0732">Signal</keyword>
<feature type="signal peptide" evidence="1">
    <location>
        <begin position="1"/>
        <end position="22"/>
    </location>
</feature>
<proteinExistence type="predicted"/>
<reference evidence="2" key="1">
    <citation type="submission" date="2021-01" db="EMBL/GenBank/DDBJ databases">
        <title>Modified the classification status of verrucomicrobia.</title>
        <authorList>
            <person name="Feng X."/>
        </authorList>
    </citation>
    <scope>NUCLEOTIDE SEQUENCE</scope>
    <source>
        <strain evidence="2">JCM 18052</strain>
    </source>
</reference>
<dbReference type="AlphaFoldDB" id="A0A934R7G6"/>
<dbReference type="RefSeq" id="WP_200351558.1">
    <property type="nucleotide sequence ID" value="NZ_BAABHZ010000006.1"/>
</dbReference>
<dbReference type="Proteomes" id="UP000600139">
    <property type="component" value="Unassembled WGS sequence"/>
</dbReference>
<protein>
    <submittedName>
        <fullName evidence="2">Uncharacterized protein</fullName>
    </submittedName>
</protein>
<keyword evidence="3" id="KW-1185">Reference proteome</keyword>
<sequence>MKTSLSIVTALGLLLPAATLDAAPASKKFGGFSSGQKFTLTVTEKKSVRTKGDDVKKNAAVPKDIPNFSKGENVTFTIGKKGQLKGPGFSIVYRETEDNENFYANTGSNGEVASVEKGKKGNAKEATLIFYKLSFSGVRPVTHTVKYELER</sequence>